<proteinExistence type="predicted"/>
<dbReference type="Proteomes" id="UP001642483">
    <property type="component" value="Unassembled WGS sequence"/>
</dbReference>
<dbReference type="CDD" id="cd00038">
    <property type="entry name" value="CAP_ED"/>
    <property type="match status" value="1"/>
</dbReference>
<accession>A0ABP0GP13</accession>
<evidence type="ECO:0000313" key="2">
    <source>
        <dbReference type="EMBL" id="CAK8693088.1"/>
    </source>
</evidence>
<reference evidence="2 3" key="1">
    <citation type="submission" date="2024-02" db="EMBL/GenBank/DDBJ databases">
        <authorList>
            <person name="Daric V."/>
            <person name="Darras S."/>
        </authorList>
    </citation>
    <scope>NUCLEOTIDE SEQUENCE [LARGE SCALE GENOMIC DNA]</scope>
</reference>
<dbReference type="PANTHER" id="PTHR23011:SF32">
    <property type="entry name" value="CYCLIC NUCLEOTIDE-BINDING DOMAIN-CONTAINING PROTEIN 1"/>
    <property type="match status" value="1"/>
</dbReference>
<dbReference type="Gene3D" id="2.60.120.10">
    <property type="entry name" value="Jelly Rolls"/>
    <property type="match status" value="2"/>
</dbReference>
<dbReference type="EMBL" id="CAWYQH010000130">
    <property type="protein sequence ID" value="CAK8693088.1"/>
    <property type="molecule type" value="Genomic_DNA"/>
</dbReference>
<dbReference type="InterPro" id="IPR018490">
    <property type="entry name" value="cNMP-bd_dom_sf"/>
</dbReference>
<dbReference type="InterPro" id="IPR000595">
    <property type="entry name" value="cNMP-bd_dom"/>
</dbReference>
<feature type="domain" description="Cyclic nucleotide-binding" evidence="1">
    <location>
        <begin position="321"/>
        <end position="417"/>
    </location>
</feature>
<dbReference type="InterPro" id="IPR014710">
    <property type="entry name" value="RmlC-like_jellyroll"/>
</dbReference>
<comment type="caution">
    <text evidence="2">The sequence shown here is derived from an EMBL/GenBank/DDBJ whole genome shotgun (WGS) entry which is preliminary data.</text>
</comment>
<gene>
    <name evidence="2" type="ORF">CVLEPA_LOCUS26414</name>
</gene>
<organism evidence="2 3">
    <name type="scientific">Clavelina lepadiformis</name>
    <name type="common">Light-bulb sea squirt</name>
    <name type="synonym">Ascidia lepadiformis</name>
    <dbReference type="NCBI Taxonomy" id="159417"/>
    <lineage>
        <taxon>Eukaryota</taxon>
        <taxon>Metazoa</taxon>
        <taxon>Chordata</taxon>
        <taxon>Tunicata</taxon>
        <taxon>Ascidiacea</taxon>
        <taxon>Aplousobranchia</taxon>
        <taxon>Clavelinidae</taxon>
        <taxon>Clavelina</taxon>
    </lineage>
</organism>
<dbReference type="SUPFAM" id="SSF51206">
    <property type="entry name" value="cAMP-binding domain-like"/>
    <property type="match status" value="2"/>
</dbReference>
<protein>
    <recommendedName>
        <fullName evidence="1">Cyclic nucleotide-binding domain-containing protein</fullName>
    </recommendedName>
</protein>
<keyword evidence="3" id="KW-1185">Reference proteome</keyword>
<evidence type="ECO:0000313" key="3">
    <source>
        <dbReference type="Proteomes" id="UP001642483"/>
    </source>
</evidence>
<dbReference type="PROSITE" id="PS50042">
    <property type="entry name" value="CNMP_BINDING_3"/>
    <property type="match status" value="1"/>
</dbReference>
<name>A0ABP0GP13_CLALP</name>
<dbReference type="PANTHER" id="PTHR23011">
    <property type="entry name" value="CYCLIC NUCLEOTIDE-BINDING DOMAIN CONTAINING PROTEIN"/>
    <property type="match status" value="1"/>
</dbReference>
<sequence length="492" mass="56156">MQSCIDYNKLKIVNSVVSLDPKQVENKARHDVLMTKFKSIFLRPPKNLPKIPNKTTKSFERAHQQINRPKSRYAAQRKKVLPKVNADPPTPYDDPVTHDVRYHVSNTRRARSADGVSSNDDVVLHRERNLGVLRLLMKKLPFERTRREHKRVYQLLRDLWPTELASMLDDVKKTYPVVRELASVATVDHYSEAGLTVFGNSGLYLILRGSVRPQTVPYIREGMSTDNDSENFPCPTPLLRRKQIKLQPGDWFGTLQKVEGREINSKVLSVVTAEPCQFLKISVADYKRILTRIEQRVLNEKTAVVQATAPYNKWPGLSVGKLARLIEWKTVTADTVIAEEGEIAPFIVFFRRGECNIFKQVEAIKTLASGRKRRILKTVLMGQLTVGDALGEDSILEQRPLSCTVMTSTEVELGVIEPYKLDLLDVTTRTLLGQSVQPKFSEMSDDDIHANFVRQEMRDDWDRLKHKVLLQTINHCGIRPGYGKWANPLIKP</sequence>
<evidence type="ECO:0000259" key="1">
    <source>
        <dbReference type="PROSITE" id="PS50042"/>
    </source>
</evidence>